<dbReference type="Gene3D" id="3.40.50.720">
    <property type="entry name" value="NAD(P)-binding Rossmann-like Domain"/>
    <property type="match status" value="1"/>
</dbReference>
<dbReference type="Gene3D" id="3.90.25.10">
    <property type="entry name" value="UDP-galactose 4-epimerase, domain 1"/>
    <property type="match status" value="1"/>
</dbReference>
<proteinExistence type="inferred from homology"/>
<reference evidence="4 5" key="1">
    <citation type="submission" date="2019-03" db="EMBL/GenBank/DDBJ databases">
        <title>Rhodosporidium diobovatum UCD-FST 08-225 genome sequencing, assembly, and annotation.</title>
        <authorList>
            <person name="Fakankun I.U."/>
            <person name="Fristensky B."/>
            <person name="Levin D.B."/>
        </authorList>
    </citation>
    <scope>NUCLEOTIDE SEQUENCE [LARGE SCALE GENOMIC DNA]</scope>
    <source>
        <strain evidence="4 5">UCD-FST 08-225</strain>
    </source>
</reference>
<dbReference type="PANTHER" id="PTHR42748:SF7">
    <property type="entry name" value="NMRA LIKE REDOX SENSOR 1-RELATED"/>
    <property type="match status" value="1"/>
</dbReference>
<dbReference type="STRING" id="5288.A0A5C5FRI2"/>
<dbReference type="GO" id="GO:0005634">
    <property type="term" value="C:nucleus"/>
    <property type="evidence" value="ECO:0007669"/>
    <property type="project" value="TreeGrafter"/>
</dbReference>
<dbReference type="InterPro" id="IPR008030">
    <property type="entry name" value="NmrA-like"/>
</dbReference>
<sequence length="286" mass="30600">MSAPSPVLVVGATGQQGSAVVRALQALPSPPQIRALSRNPDSPAAQKLKDQGVDVVRGDLTDSASLDAALAGAGSAFLVTTLPATGAPTEDEQGKTFIDAAKRASLPFLVYTSVSDASTANVPHFETKAKVEQALKDRGLKHAVVAPVAFYDNFPKTSGFGLMMALGVFDAALCGKKLQLVSTDDIGFVAAQMLSNPDKYAGRVVQLAGDDLSMADVQAAYSRVEGHAVWKAWLPSWITALLPYDFKQMFRFFHDKGYSADVAKVKDEFPQVKTLEEWLRAQRKAE</sequence>
<dbReference type="InterPro" id="IPR051164">
    <property type="entry name" value="NmrA-like_oxidored"/>
</dbReference>
<dbReference type="SUPFAM" id="SSF51735">
    <property type="entry name" value="NAD(P)-binding Rossmann-fold domains"/>
    <property type="match status" value="1"/>
</dbReference>
<evidence type="ECO:0000256" key="2">
    <source>
        <dbReference type="ARBA" id="ARBA00022857"/>
    </source>
</evidence>
<dbReference type="Proteomes" id="UP000311382">
    <property type="component" value="Unassembled WGS sequence"/>
</dbReference>
<dbReference type="CDD" id="cd05251">
    <property type="entry name" value="NmrA_like_SDR_a"/>
    <property type="match status" value="1"/>
</dbReference>
<evidence type="ECO:0000313" key="4">
    <source>
        <dbReference type="EMBL" id="TNY19275.1"/>
    </source>
</evidence>
<dbReference type="AlphaFoldDB" id="A0A5C5FRI2"/>
<evidence type="ECO:0000313" key="5">
    <source>
        <dbReference type="Proteomes" id="UP000311382"/>
    </source>
</evidence>
<evidence type="ECO:0000259" key="3">
    <source>
        <dbReference type="Pfam" id="PF05368"/>
    </source>
</evidence>
<accession>A0A5C5FRI2</accession>
<dbReference type="PANTHER" id="PTHR42748">
    <property type="entry name" value="NITROGEN METABOLITE REPRESSION PROTEIN NMRA FAMILY MEMBER"/>
    <property type="match status" value="1"/>
</dbReference>
<keyword evidence="2" id="KW-0521">NADP</keyword>
<protein>
    <recommendedName>
        <fullName evidence="3">NmrA-like domain-containing protein</fullName>
    </recommendedName>
</protein>
<dbReference type="EMBL" id="SOZI01000101">
    <property type="protein sequence ID" value="TNY19275.1"/>
    <property type="molecule type" value="Genomic_DNA"/>
</dbReference>
<gene>
    <name evidence="4" type="ORF">DMC30DRAFT_379213</name>
</gene>
<organism evidence="4 5">
    <name type="scientific">Rhodotorula diobovata</name>
    <dbReference type="NCBI Taxonomy" id="5288"/>
    <lineage>
        <taxon>Eukaryota</taxon>
        <taxon>Fungi</taxon>
        <taxon>Dikarya</taxon>
        <taxon>Basidiomycota</taxon>
        <taxon>Pucciniomycotina</taxon>
        <taxon>Microbotryomycetes</taxon>
        <taxon>Sporidiobolales</taxon>
        <taxon>Sporidiobolaceae</taxon>
        <taxon>Rhodotorula</taxon>
    </lineage>
</organism>
<comment type="caution">
    <text evidence="4">The sequence shown here is derived from an EMBL/GenBank/DDBJ whole genome shotgun (WGS) entry which is preliminary data.</text>
</comment>
<dbReference type="Pfam" id="PF05368">
    <property type="entry name" value="NmrA"/>
    <property type="match status" value="1"/>
</dbReference>
<name>A0A5C5FRI2_9BASI</name>
<dbReference type="InterPro" id="IPR036291">
    <property type="entry name" value="NAD(P)-bd_dom_sf"/>
</dbReference>
<feature type="domain" description="NmrA-like" evidence="3">
    <location>
        <begin position="7"/>
        <end position="279"/>
    </location>
</feature>
<comment type="similarity">
    <text evidence="1">Belongs to the NmrA-type oxidoreductase family.</text>
</comment>
<keyword evidence="5" id="KW-1185">Reference proteome</keyword>
<evidence type="ECO:0000256" key="1">
    <source>
        <dbReference type="ARBA" id="ARBA00006328"/>
    </source>
</evidence>
<dbReference type="OrthoDB" id="9997102at2759"/>